<keyword evidence="1" id="KW-0677">Repeat</keyword>
<evidence type="ECO:0000256" key="1">
    <source>
        <dbReference type="ARBA" id="ARBA00022737"/>
    </source>
</evidence>
<dbReference type="CDD" id="cd00096">
    <property type="entry name" value="Ig"/>
    <property type="match status" value="2"/>
</dbReference>
<dbReference type="Pfam" id="PF07679">
    <property type="entry name" value="I-set"/>
    <property type="match status" value="1"/>
</dbReference>
<dbReference type="InterPro" id="IPR013106">
    <property type="entry name" value="Ig_V-set"/>
</dbReference>
<feature type="region of interest" description="Disordered" evidence="3">
    <location>
        <begin position="1"/>
        <end position="22"/>
    </location>
</feature>
<dbReference type="GO" id="GO:0030424">
    <property type="term" value="C:axon"/>
    <property type="evidence" value="ECO:0007669"/>
    <property type="project" value="TreeGrafter"/>
</dbReference>
<dbReference type="SMART" id="SM00408">
    <property type="entry name" value="IGc2"/>
    <property type="match status" value="3"/>
</dbReference>
<dbReference type="InterPro" id="IPR003598">
    <property type="entry name" value="Ig_sub2"/>
</dbReference>
<evidence type="ECO:0000259" key="4">
    <source>
        <dbReference type="PROSITE" id="PS50835"/>
    </source>
</evidence>
<sequence>MQNDNDNYGGNYEDTDDTVEEKKMSDLPLQINTREEEFIRDIGEKVVLPCEITGSNYVQIWRKKNSKSKDIVLFQAGIKMAATPNMKLLTNGSLEISNLHAQDTGEYECNAMDTKQNSPKIRHKVILNVPPQIELLVAKDNVTILKNGDILILTCRASGFPKPVISWHKGSSRFDIQGDVLEIPNVKHHNAGTYKCLADNKIGEPAFSFINIKVEFKPSLTIEKMIVSSENNSETELECQVHSEPRAQVVWKKDGINIVNTERIQLKTKGIQHNLILKNIQDSDFGVYVCSATNSLGTSEKSISLVSTPAIYRFVVSQTDGKPVLTWEVQSKSNLSSHELVYRRQGESEWVKVHPEDKIEVKPIEDDIYGVRYTFNKGLDPGDYEFKVRSENRKGWSEYFRTSAEVKRGHHKTHKKGHKHGKERQVTPTPTLPTQPDVPAEHQESESQSGFIKESSSSAPETSDSPSLTPANLLLSVAVFAVFQMRSVWKRI</sequence>
<dbReference type="CDD" id="cd00063">
    <property type="entry name" value="FN3"/>
    <property type="match status" value="1"/>
</dbReference>
<feature type="compositionally biased region" description="Basic residues" evidence="3">
    <location>
        <begin position="408"/>
        <end position="422"/>
    </location>
</feature>
<dbReference type="Proteomes" id="UP001168821">
    <property type="component" value="Unassembled WGS sequence"/>
</dbReference>
<dbReference type="GO" id="GO:0008046">
    <property type="term" value="F:axon guidance receptor activity"/>
    <property type="evidence" value="ECO:0007669"/>
    <property type="project" value="TreeGrafter"/>
</dbReference>
<feature type="domain" description="Ig-like" evidence="4">
    <location>
        <begin position="131"/>
        <end position="208"/>
    </location>
</feature>
<dbReference type="Gene3D" id="2.60.40.10">
    <property type="entry name" value="Immunoglobulins"/>
    <property type="match status" value="4"/>
</dbReference>
<dbReference type="SUPFAM" id="SSF48726">
    <property type="entry name" value="Immunoglobulin"/>
    <property type="match status" value="3"/>
</dbReference>
<keyword evidence="6" id="KW-1185">Reference proteome</keyword>
<gene>
    <name evidence="5" type="ORF">Zmor_026310</name>
</gene>
<dbReference type="SUPFAM" id="SSF49265">
    <property type="entry name" value="Fibronectin type III"/>
    <property type="match status" value="1"/>
</dbReference>
<dbReference type="EMBL" id="JALNTZ010000008">
    <property type="protein sequence ID" value="KAJ3643609.1"/>
    <property type="molecule type" value="Genomic_DNA"/>
</dbReference>
<comment type="caution">
    <text evidence="5">The sequence shown here is derived from an EMBL/GenBank/DDBJ whole genome shotgun (WGS) entry which is preliminary data.</text>
</comment>
<dbReference type="FunFam" id="2.60.40.10:FF:000107">
    <property type="entry name" value="Myosin, light chain kinase a"/>
    <property type="match status" value="1"/>
</dbReference>
<organism evidence="5 6">
    <name type="scientific">Zophobas morio</name>
    <dbReference type="NCBI Taxonomy" id="2755281"/>
    <lineage>
        <taxon>Eukaryota</taxon>
        <taxon>Metazoa</taxon>
        <taxon>Ecdysozoa</taxon>
        <taxon>Arthropoda</taxon>
        <taxon>Hexapoda</taxon>
        <taxon>Insecta</taxon>
        <taxon>Pterygota</taxon>
        <taxon>Neoptera</taxon>
        <taxon>Endopterygota</taxon>
        <taxon>Coleoptera</taxon>
        <taxon>Polyphaga</taxon>
        <taxon>Cucujiformia</taxon>
        <taxon>Tenebrionidae</taxon>
        <taxon>Zophobas</taxon>
    </lineage>
</organism>
<protein>
    <recommendedName>
        <fullName evidence="4">Ig-like domain-containing protein</fullName>
    </recommendedName>
</protein>
<dbReference type="Pfam" id="PF07686">
    <property type="entry name" value="V-set"/>
    <property type="match status" value="1"/>
</dbReference>
<dbReference type="AlphaFoldDB" id="A0AA38HTS7"/>
<dbReference type="Pfam" id="PF13927">
    <property type="entry name" value="Ig_3"/>
    <property type="match status" value="1"/>
</dbReference>
<dbReference type="InterPro" id="IPR036116">
    <property type="entry name" value="FN3_sf"/>
</dbReference>
<dbReference type="PROSITE" id="PS50835">
    <property type="entry name" value="IG_LIKE"/>
    <property type="match status" value="3"/>
</dbReference>
<feature type="domain" description="Ig-like" evidence="4">
    <location>
        <begin position="28"/>
        <end position="122"/>
    </location>
</feature>
<dbReference type="GO" id="GO:0050808">
    <property type="term" value="P:synapse organization"/>
    <property type="evidence" value="ECO:0007669"/>
    <property type="project" value="TreeGrafter"/>
</dbReference>
<dbReference type="InterPro" id="IPR003961">
    <property type="entry name" value="FN3_dom"/>
</dbReference>
<evidence type="ECO:0000313" key="6">
    <source>
        <dbReference type="Proteomes" id="UP001168821"/>
    </source>
</evidence>
<feature type="domain" description="Ig-like" evidence="4">
    <location>
        <begin position="218"/>
        <end position="304"/>
    </location>
</feature>
<accession>A0AA38HTS7</accession>
<feature type="compositionally biased region" description="Low complexity" evidence="3">
    <location>
        <begin position="1"/>
        <end position="12"/>
    </location>
</feature>
<name>A0AA38HTS7_9CUCU</name>
<dbReference type="PANTHER" id="PTHR45080:SF38">
    <property type="entry name" value="FI23916P1-RELATED"/>
    <property type="match status" value="1"/>
</dbReference>
<dbReference type="GO" id="GO:0007156">
    <property type="term" value="P:homophilic cell adhesion via plasma membrane adhesion molecules"/>
    <property type="evidence" value="ECO:0007669"/>
    <property type="project" value="TreeGrafter"/>
</dbReference>
<dbReference type="GO" id="GO:0043025">
    <property type="term" value="C:neuronal cell body"/>
    <property type="evidence" value="ECO:0007669"/>
    <property type="project" value="TreeGrafter"/>
</dbReference>
<dbReference type="InterPro" id="IPR007110">
    <property type="entry name" value="Ig-like_dom"/>
</dbReference>
<proteinExistence type="predicted"/>
<dbReference type="InterPro" id="IPR050958">
    <property type="entry name" value="Cell_Adh-Cytoskel_Orgn"/>
</dbReference>
<dbReference type="InterPro" id="IPR013098">
    <property type="entry name" value="Ig_I-set"/>
</dbReference>
<dbReference type="InterPro" id="IPR003599">
    <property type="entry name" value="Ig_sub"/>
</dbReference>
<dbReference type="InterPro" id="IPR013783">
    <property type="entry name" value="Ig-like_fold"/>
</dbReference>
<dbReference type="SMART" id="SM00409">
    <property type="entry name" value="IG"/>
    <property type="match status" value="3"/>
</dbReference>
<feature type="region of interest" description="Disordered" evidence="3">
    <location>
        <begin position="405"/>
        <end position="467"/>
    </location>
</feature>
<evidence type="ECO:0000256" key="3">
    <source>
        <dbReference type="SAM" id="MobiDB-lite"/>
    </source>
</evidence>
<dbReference type="GO" id="GO:0005886">
    <property type="term" value="C:plasma membrane"/>
    <property type="evidence" value="ECO:0007669"/>
    <property type="project" value="TreeGrafter"/>
</dbReference>
<keyword evidence="2" id="KW-0393">Immunoglobulin domain</keyword>
<evidence type="ECO:0000313" key="5">
    <source>
        <dbReference type="EMBL" id="KAJ3643609.1"/>
    </source>
</evidence>
<dbReference type="InterPro" id="IPR036179">
    <property type="entry name" value="Ig-like_dom_sf"/>
</dbReference>
<dbReference type="PANTHER" id="PTHR45080">
    <property type="entry name" value="CONTACTIN 5"/>
    <property type="match status" value="1"/>
</dbReference>
<feature type="compositionally biased region" description="Low complexity" evidence="3">
    <location>
        <begin position="454"/>
        <end position="467"/>
    </location>
</feature>
<reference evidence="5" key="1">
    <citation type="journal article" date="2023" name="G3 (Bethesda)">
        <title>Whole genome assemblies of Zophobas morio and Tenebrio molitor.</title>
        <authorList>
            <person name="Kaur S."/>
            <person name="Stinson S.A."/>
            <person name="diCenzo G.C."/>
        </authorList>
    </citation>
    <scope>NUCLEOTIDE SEQUENCE</scope>
    <source>
        <strain evidence="5">QUZm001</strain>
    </source>
</reference>
<evidence type="ECO:0000256" key="2">
    <source>
        <dbReference type="ARBA" id="ARBA00023319"/>
    </source>
</evidence>